<organism evidence="2 3">
    <name type="scientific">Providencia stuartii (strain MRSN 2154)</name>
    <dbReference type="NCBI Taxonomy" id="1157951"/>
    <lineage>
        <taxon>Bacteria</taxon>
        <taxon>Pseudomonadati</taxon>
        <taxon>Pseudomonadota</taxon>
        <taxon>Gammaproteobacteria</taxon>
        <taxon>Enterobacterales</taxon>
        <taxon>Morganellaceae</taxon>
        <taxon>Providencia</taxon>
    </lineage>
</organism>
<reference evidence="2 3" key="1">
    <citation type="journal article" date="2012" name="J. Bacteriol.">
        <title>Complete Genome Sequence of Providencia stuartii Clinical Isolate MRSN 2154.</title>
        <authorList>
            <person name="Clifford R.J."/>
            <person name="Hang J."/>
            <person name="Riley M.C."/>
            <person name="Onmus-Leone F."/>
            <person name="Kuschner R.A."/>
            <person name="Lesho E.P."/>
            <person name="Waterman P.E."/>
        </authorList>
    </citation>
    <scope>NUCLEOTIDE SEQUENCE [LARGE SCALE GENOMIC DNA]</scope>
    <source>
        <strain evidence="2 3">MRSN 2154</strain>
    </source>
</reference>
<dbReference type="SUPFAM" id="SSF47413">
    <property type="entry name" value="lambda repressor-like DNA-binding domains"/>
    <property type="match status" value="1"/>
</dbReference>
<dbReference type="SMART" id="SM00530">
    <property type="entry name" value="HTH_XRE"/>
    <property type="match status" value="1"/>
</dbReference>
<dbReference type="AlphaFoldDB" id="A0A140NTM8"/>
<feature type="domain" description="HTH cro/C1-type" evidence="1">
    <location>
        <begin position="15"/>
        <end position="69"/>
    </location>
</feature>
<evidence type="ECO:0000313" key="2">
    <source>
        <dbReference type="EMBL" id="AFH95302.1"/>
    </source>
</evidence>
<dbReference type="Proteomes" id="UP000005012">
    <property type="component" value="Chromosome"/>
</dbReference>
<sequence length="104" mass="11706">MQSNLSPKEIVGSNIHKARRAKGLSGSELADLLLCSQQHVSRIERGVIRLHLEQIKQIANSLDIDINCLLDGVGFQNNSINYIHNMECYFKAEGWFSGTSQFMK</sequence>
<accession>A0A140NTM8</accession>
<dbReference type="KEGG" id="psi:S70_17460"/>
<dbReference type="RefSeq" id="WP_004918238.1">
    <property type="nucleotide sequence ID" value="NC_017731.1"/>
</dbReference>
<evidence type="ECO:0000313" key="3">
    <source>
        <dbReference type="Proteomes" id="UP000005012"/>
    </source>
</evidence>
<dbReference type="OrthoDB" id="5683219at2"/>
<dbReference type="Pfam" id="PF01381">
    <property type="entry name" value="HTH_3"/>
    <property type="match status" value="1"/>
</dbReference>
<dbReference type="Gene3D" id="1.10.260.40">
    <property type="entry name" value="lambda repressor-like DNA-binding domains"/>
    <property type="match status" value="1"/>
</dbReference>
<dbReference type="HOGENOM" id="CLU_066192_40_4_6"/>
<dbReference type="CDD" id="cd00093">
    <property type="entry name" value="HTH_XRE"/>
    <property type="match status" value="1"/>
</dbReference>
<dbReference type="EMBL" id="CP003488">
    <property type="protein sequence ID" value="AFH95302.1"/>
    <property type="molecule type" value="Genomic_DNA"/>
</dbReference>
<name>A0A140NTM8_PROSM</name>
<protein>
    <submittedName>
        <fullName evidence="2">MrfJ protein</fullName>
    </submittedName>
</protein>
<dbReference type="PROSITE" id="PS50943">
    <property type="entry name" value="HTH_CROC1"/>
    <property type="match status" value="1"/>
</dbReference>
<reference evidence="3" key="2">
    <citation type="submission" date="2012-04" db="EMBL/GenBank/DDBJ databases">
        <title>Complete genome sequence of Providencia stuartii clinical isolate MRSN 2154.</title>
        <authorList>
            <person name="Clifford R.J."/>
            <person name="Hang J."/>
            <person name="Riley M.C."/>
            <person name="Onmus-Leone F."/>
            <person name="Kuschner R.A."/>
            <person name="Lesho E.P."/>
            <person name="Waterman P.E."/>
        </authorList>
    </citation>
    <scope>NUCLEOTIDE SEQUENCE [LARGE SCALE GENOMIC DNA]</scope>
    <source>
        <strain evidence="3">MRSN 2154</strain>
    </source>
</reference>
<dbReference type="InterPro" id="IPR001387">
    <property type="entry name" value="Cro/C1-type_HTH"/>
</dbReference>
<dbReference type="PATRIC" id="fig|1157951.4.peg.3502"/>
<dbReference type="GO" id="GO:0003677">
    <property type="term" value="F:DNA binding"/>
    <property type="evidence" value="ECO:0007669"/>
    <property type="project" value="InterPro"/>
</dbReference>
<gene>
    <name evidence="2" type="ordered locus">S70_17460</name>
</gene>
<proteinExistence type="predicted"/>
<evidence type="ECO:0000259" key="1">
    <source>
        <dbReference type="PROSITE" id="PS50943"/>
    </source>
</evidence>
<dbReference type="GeneID" id="93519982"/>
<dbReference type="InterPro" id="IPR010982">
    <property type="entry name" value="Lambda_DNA-bd_dom_sf"/>
</dbReference>